<evidence type="ECO:0000313" key="2">
    <source>
        <dbReference type="EMBL" id="SHL99676.1"/>
    </source>
</evidence>
<reference evidence="2 3" key="1">
    <citation type="submission" date="2016-11" db="EMBL/GenBank/DDBJ databases">
        <authorList>
            <person name="Varghese N."/>
            <person name="Submissions S."/>
        </authorList>
    </citation>
    <scope>NUCLEOTIDE SEQUENCE [LARGE SCALE GENOMIC DNA]</scope>
    <source>
        <strain evidence="2 3">DSM 28249</strain>
    </source>
</reference>
<evidence type="ECO:0008006" key="4">
    <source>
        <dbReference type="Google" id="ProtNLM"/>
    </source>
</evidence>
<keyword evidence="1" id="KW-0472">Membrane</keyword>
<dbReference type="EMBL" id="FRCB01000004">
    <property type="protein sequence ID" value="SHL99676.1"/>
    <property type="molecule type" value="Genomic_DNA"/>
</dbReference>
<evidence type="ECO:0000256" key="1">
    <source>
        <dbReference type="SAM" id="Phobius"/>
    </source>
</evidence>
<protein>
    <recommendedName>
        <fullName evidence="4">Transmembrane protein (PGPGW)</fullName>
    </recommendedName>
</protein>
<dbReference type="Proteomes" id="UP000322545">
    <property type="component" value="Unassembled WGS sequence"/>
</dbReference>
<keyword evidence="1" id="KW-0812">Transmembrane</keyword>
<proteinExistence type="predicted"/>
<organism evidence="2 3">
    <name type="scientific">Roseovarius litoreus</name>
    <dbReference type="NCBI Taxonomy" id="1155722"/>
    <lineage>
        <taxon>Bacteria</taxon>
        <taxon>Pseudomonadati</taxon>
        <taxon>Pseudomonadota</taxon>
        <taxon>Alphaproteobacteria</taxon>
        <taxon>Rhodobacterales</taxon>
        <taxon>Roseobacteraceae</taxon>
        <taxon>Roseovarius</taxon>
    </lineage>
</organism>
<sequence length="97" mass="10959">MCCRHGRMPDGGTGWKARARRIRRRVQVWSKRHLPPGVRLIAGLLLMLGGVLGFLPVVGFWMLPLGVAVAALDVVPILRWLGLRKWRRTKGRGDGRR</sequence>
<feature type="transmembrane region" description="Helical" evidence="1">
    <location>
        <begin position="61"/>
        <end position="82"/>
    </location>
</feature>
<keyword evidence="1" id="KW-1133">Transmembrane helix</keyword>
<dbReference type="AlphaFoldDB" id="A0A1M7F6N5"/>
<evidence type="ECO:0000313" key="3">
    <source>
        <dbReference type="Proteomes" id="UP000322545"/>
    </source>
</evidence>
<keyword evidence="3" id="KW-1185">Reference proteome</keyword>
<feature type="transmembrane region" description="Helical" evidence="1">
    <location>
        <begin position="37"/>
        <end position="55"/>
    </location>
</feature>
<name>A0A1M7F6N5_9RHOB</name>
<gene>
    <name evidence="2" type="ORF">SAMN05443432_10470</name>
</gene>
<accession>A0A1M7F6N5</accession>